<dbReference type="SMART" id="SM00382">
    <property type="entry name" value="AAA"/>
    <property type="match status" value="1"/>
</dbReference>
<organism evidence="4 5">
    <name type="scientific">Vagococcus zengguangii</name>
    <dbReference type="NCBI Taxonomy" id="2571750"/>
    <lineage>
        <taxon>Bacteria</taxon>
        <taxon>Bacillati</taxon>
        <taxon>Bacillota</taxon>
        <taxon>Bacilli</taxon>
        <taxon>Lactobacillales</taxon>
        <taxon>Enterococcaceae</taxon>
        <taxon>Vagococcus</taxon>
    </lineage>
</organism>
<dbReference type="GO" id="GO:0016887">
    <property type="term" value="F:ATP hydrolysis activity"/>
    <property type="evidence" value="ECO:0007669"/>
    <property type="project" value="InterPro"/>
</dbReference>
<dbReference type="RefSeq" id="WP_136953649.1">
    <property type="nucleotide sequence ID" value="NZ_CP039712.1"/>
</dbReference>
<dbReference type="PANTHER" id="PTHR42781">
    <property type="entry name" value="SPERMIDINE/PUTRESCINE IMPORT ATP-BINDING PROTEIN POTA"/>
    <property type="match status" value="1"/>
</dbReference>
<dbReference type="Proteomes" id="UP000298615">
    <property type="component" value="Chromosome"/>
</dbReference>
<dbReference type="PROSITE" id="PS00211">
    <property type="entry name" value="ABC_TRANSPORTER_1"/>
    <property type="match status" value="1"/>
</dbReference>
<accession>A0A4D7CWU8</accession>
<dbReference type="InterPro" id="IPR003593">
    <property type="entry name" value="AAA+_ATPase"/>
</dbReference>
<dbReference type="InterPro" id="IPR050093">
    <property type="entry name" value="ABC_SmlMolc_Importer"/>
</dbReference>
<proteinExistence type="predicted"/>
<dbReference type="AlphaFoldDB" id="A0A4D7CWU8"/>
<dbReference type="KEGG" id="vao:FA707_07555"/>
<evidence type="ECO:0000313" key="5">
    <source>
        <dbReference type="Proteomes" id="UP000298615"/>
    </source>
</evidence>
<keyword evidence="2" id="KW-0547">Nucleotide-binding</keyword>
<dbReference type="Gene3D" id="3.40.50.300">
    <property type="entry name" value="P-loop containing nucleotide triphosphate hydrolases"/>
    <property type="match status" value="1"/>
</dbReference>
<dbReference type="PANTHER" id="PTHR42781:SF9">
    <property type="entry name" value="AMINO ACID ABC TRANSPORTER, ATP-BINDING PROTEIN-RELATED"/>
    <property type="match status" value="1"/>
</dbReference>
<dbReference type="EMBL" id="CP039712">
    <property type="protein sequence ID" value="QCI86827.1"/>
    <property type="molecule type" value="Genomic_DNA"/>
</dbReference>
<name>A0A4D7CWU8_9ENTE</name>
<dbReference type="OrthoDB" id="9804199at2"/>
<protein>
    <submittedName>
        <fullName evidence="4">Amino acid ABC transporter ATP-binding protein</fullName>
    </submittedName>
</protein>
<keyword evidence="5" id="KW-1185">Reference proteome</keyword>
<keyword evidence="3 4" id="KW-0067">ATP-binding</keyword>
<dbReference type="InterPro" id="IPR017871">
    <property type="entry name" value="ABC_transporter-like_CS"/>
</dbReference>
<evidence type="ECO:0000256" key="1">
    <source>
        <dbReference type="ARBA" id="ARBA00022448"/>
    </source>
</evidence>
<evidence type="ECO:0000313" key="4">
    <source>
        <dbReference type="EMBL" id="QCI86827.1"/>
    </source>
</evidence>
<dbReference type="InterPro" id="IPR027417">
    <property type="entry name" value="P-loop_NTPase"/>
</dbReference>
<dbReference type="SUPFAM" id="SSF52540">
    <property type="entry name" value="P-loop containing nucleoside triphosphate hydrolases"/>
    <property type="match status" value="1"/>
</dbReference>
<evidence type="ECO:0000256" key="2">
    <source>
        <dbReference type="ARBA" id="ARBA00022741"/>
    </source>
</evidence>
<reference evidence="4 5" key="1">
    <citation type="submission" date="2019-04" db="EMBL/GenBank/DDBJ databases">
        <title>Vagococcus sp. nov., isolated from faeces of yaks (Bos grunniens).</title>
        <authorList>
            <person name="Ge Y."/>
        </authorList>
    </citation>
    <scope>NUCLEOTIDE SEQUENCE [LARGE SCALE GENOMIC DNA]</scope>
    <source>
        <strain evidence="4 5">MN-17</strain>
    </source>
</reference>
<dbReference type="GO" id="GO:0005524">
    <property type="term" value="F:ATP binding"/>
    <property type="evidence" value="ECO:0007669"/>
    <property type="project" value="UniProtKB-KW"/>
</dbReference>
<dbReference type="PROSITE" id="PS50893">
    <property type="entry name" value="ABC_TRANSPORTER_2"/>
    <property type="match status" value="1"/>
</dbReference>
<evidence type="ECO:0000256" key="3">
    <source>
        <dbReference type="ARBA" id="ARBA00022840"/>
    </source>
</evidence>
<keyword evidence="1" id="KW-0813">Transport</keyword>
<dbReference type="Pfam" id="PF00005">
    <property type="entry name" value="ABC_tran"/>
    <property type="match status" value="1"/>
</dbReference>
<gene>
    <name evidence="4" type="ORF">FA707_07555</name>
</gene>
<sequence length="206" mass="22971">MLTIKNLTKKFQNKTIIDNLSLEIPKGQLICLVGPSGGGKTTLLRCISGLEHFEEGEILLDNQPISTQRNKIGVVFQDYHLFPHMTVLENLLLAPKLKSSQSVEKLTAQAQGLLEQFELGEQVNHYPYELSGGQKQRVAIARALMLTPEVICYDEPTSALDPQLRDSVGAMLLNLKENGITQIVVTHDHTFAQTIADKIYEVNVKY</sequence>
<dbReference type="InterPro" id="IPR003439">
    <property type="entry name" value="ABC_transporter-like_ATP-bd"/>
</dbReference>